<dbReference type="EMBL" id="SHAG01000034">
    <property type="protein sequence ID" value="RZO75461.1"/>
    <property type="molecule type" value="Genomic_DNA"/>
</dbReference>
<gene>
    <name evidence="1" type="ORF">EVA68_06950</name>
</gene>
<evidence type="ECO:0000313" key="2">
    <source>
        <dbReference type="Proteomes" id="UP000316199"/>
    </source>
</evidence>
<comment type="caution">
    <text evidence="1">The sequence shown here is derived from an EMBL/GenBank/DDBJ whole genome shotgun (WGS) entry which is preliminary data.</text>
</comment>
<dbReference type="AlphaFoldDB" id="A0A520RZ39"/>
<proteinExistence type="predicted"/>
<dbReference type="Proteomes" id="UP000316199">
    <property type="component" value="Unassembled WGS sequence"/>
</dbReference>
<sequence>MFLWRYSLPIIFLSYLISINHIHADGPVGEHVNALQDHLKEYRSEVIWLIDQVTGIVEKYENSGVESAKPELVVDHWEAVKFHSAIESNYMPLYASIWQGLFAVRTAIENEQPVEMIRAELTSLEEVLWQSLGAIKLAAQLQEQGLLEKTQTREGITPSAILIEIKQRLDRALAKYAEKLADDALVIVQETYLTRFEQIERILIEQDAALVEDLEIDFNVNLPNAIQNGVGVDGVRAIILDMQIKLNQARAYLKKA</sequence>
<organism evidence="1 2">
    <name type="scientific">OM182 bacterium</name>
    <dbReference type="NCBI Taxonomy" id="2510334"/>
    <lineage>
        <taxon>Bacteria</taxon>
        <taxon>Pseudomonadati</taxon>
        <taxon>Pseudomonadota</taxon>
        <taxon>Gammaproteobacteria</taxon>
        <taxon>OMG group</taxon>
        <taxon>OM182 clade</taxon>
    </lineage>
</organism>
<name>A0A520RZ39_9GAMM</name>
<evidence type="ECO:0000313" key="1">
    <source>
        <dbReference type="EMBL" id="RZO75461.1"/>
    </source>
</evidence>
<protein>
    <submittedName>
        <fullName evidence="1">Uncharacterized protein</fullName>
    </submittedName>
</protein>
<accession>A0A520RZ39</accession>
<reference evidence="1 2" key="1">
    <citation type="submission" date="2019-02" db="EMBL/GenBank/DDBJ databases">
        <title>Prokaryotic population dynamics and viral predation in marine succession experiment using metagenomics: the confinement effect.</title>
        <authorList>
            <person name="Haro-Moreno J.M."/>
            <person name="Rodriguez-Valera F."/>
            <person name="Lopez-Perez M."/>
        </authorList>
    </citation>
    <scope>NUCLEOTIDE SEQUENCE [LARGE SCALE GENOMIC DNA]</scope>
    <source>
        <strain evidence="1">MED-G157</strain>
    </source>
</reference>